<evidence type="ECO:0000259" key="4">
    <source>
        <dbReference type="PROSITE" id="PS50102"/>
    </source>
</evidence>
<dbReference type="GO" id="GO:0006397">
    <property type="term" value="P:mRNA processing"/>
    <property type="evidence" value="ECO:0007669"/>
    <property type="project" value="UniProtKB-KW"/>
</dbReference>
<dbReference type="Proteomes" id="UP000018144">
    <property type="component" value="Unassembled WGS sequence"/>
</dbReference>
<keyword evidence="6" id="KW-1185">Reference proteome</keyword>
<dbReference type="OMA" id="WNTDDDI"/>
<comment type="similarity">
    <text evidence="1">Belongs to the RRM CPSF6/7 family.</text>
</comment>
<feature type="domain" description="RRM" evidence="4">
    <location>
        <begin position="94"/>
        <end position="179"/>
    </location>
</feature>
<dbReference type="eggNOG" id="KOG0118">
    <property type="taxonomic scope" value="Eukaryota"/>
</dbReference>
<evidence type="ECO:0000313" key="5">
    <source>
        <dbReference type="EMBL" id="CCX13589.1"/>
    </source>
</evidence>
<evidence type="ECO:0000256" key="1">
    <source>
        <dbReference type="ARBA" id="ARBA00006265"/>
    </source>
</evidence>
<proteinExistence type="inferred from homology"/>
<dbReference type="InterPro" id="IPR000504">
    <property type="entry name" value="RRM_dom"/>
</dbReference>
<organism evidence="5 6">
    <name type="scientific">Pyronema omphalodes (strain CBS 100304)</name>
    <name type="common">Pyronema confluens</name>
    <dbReference type="NCBI Taxonomy" id="1076935"/>
    <lineage>
        <taxon>Eukaryota</taxon>
        <taxon>Fungi</taxon>
        <taxon>Dikarya</taxon>
        <taxon>Ascomycota</taxon>
        <taxon>Pezizomycotina</taxon>
        <taxon>Pezizomycetes</taxon>
        <taxon>Pezizales</taxon>
        <taxon>Pyronemataceae</taxon>
        <taxon>Pyronema</taxon>
    </lineage>
</organism>
<evidence type="ECO:0000313" key="6">
    <source>
        <dbReference type="Proteomes" id="UP000018144"/>
    </source>
</evidence>
<dbReference type="GO" id="GO:0005634">
    <property type="term" value="C:nucleus"/>
    <property type="evidence" value="ECO:0007669"/>
    <property type="project" value="UniProtKB-SubCell"/>
</dbReference>
<feature type="region of interest" description="Disordered" evidence="3">
    <location>
        <begin position="259"/>
        <end position="289"/>
    </location>
</feature>
<dbReference type="SUPFAM" id="SSF54928">
    <property type="entry name" value="RNA-binding domain, RBD"/>
    <property type="match status" value="1"/>
</dbReference>
<feature type="compositionally biased region" description="Basic and acidic residues" evidence="3">
    <location>
        <begin position="187"/>
        <end position="200"/>
    </location>
</feature>
<dbReference type="InterPro" id="IPR012677">
    <property type="entry name" value="Nucleotide-bd_a/b_plait_sf"/>
</dbReference>
<evidence type="ECO:0000256" key="3">
    <source>
        <dbReference type="SAM" id="MobiDB-lite"/>
    </source>
</evidence>
<name>U4L878_PYROM</name>
<dbReference type="InterPro" id="IPR034772">
    <property type="entry name" value="CPSF6/7"/>
</dbReference>
<dbReference type="SMART" id="SM00360">
    <property type="entry name" value="RRM"/>
    <property type="match status" value="1"/>
</dbReference>
<dbReference type="AlphaFoldDB" id="U4L878"/>
<accession>U4L878</accession>
<keyword evidence="2" id="KW-0694">RNA-binding</keyword>
<dbReference type="PROSITE" id="PS50102">
    <property type="entry name" value="RRM"/>
    <property type="match status" value="1"/>
</dbReference>
<dbReference type="Pfam" id="PF00076">
    <property type="entry name" value="RRM_1"/>
    <property type="match status" value="1"/>
</dbReference>
<feature type="region of interest" description="Disordered" evidence="3">
    <location>
        <begin position="379"/>
        <end position="418"/>
    </location>
</feature>
<feature type="region of interest" description="Disordered" evidence="3">
    <location>
        <begin position="177"/>
        <end position="221"/>
    </location>
</feature>
<dbReference type="EMBL" id="HF935853">
    <property type="protein sequence ID" value="CCX13589.1"/>
    <property type="molecule type" value="Genomic_DNA"/>
</dbReference>
<protein>
    <submittedName>
        <fullName evidence="5">Similar to Cleavage and polyadenylation specificity factor subunit 6 acc. no. Q6NWC6</fullName>
    </submittedName>
</protein>
<evidence type="ECO:0000256" key="2">
    <source>
        <dbReference type="PROSITE-ProRule" id="PRU00176"/>
    </source>
</evidence>
<dbReference type="InterPro" id="IPR035979">
    <property type="entry name" value="RBD_domain_sf"/>
</dbReference>
<dbReference type="Gene3D" id="3.30.70.330">
    <property type="match status" value="1"/>
</dbReference>
<sequence>MADEFDIDIYGDLNPDEPTNGTQVFKKEEDDGAYGLDNSADAHIKTEHGEDTNMESAAPDGDNGGAMVKNEQPSSNRQKRKFDDRPVHDQNATSALYIADLHWWTTDDDIRGWMNECGCEDALKDITFSEHKVNGKSKGVAFVEFTTAQAAAAVKAKIESGSDQPMYMGKRHSVSYTNPLQNPFRTLPKEAPQRGDRPREFQPGNNRTDRMPHAPGPATSGPIGPGAMPNANPGMGGGSFRGGRGGFGGRGGMGGFMGNRGGFGGPVGGPQASPQPGFQSPMGGAGFGGPNMPMQQFGGNNFQGGNFQGGRGGMMPMRGGPGMRGRGGMGGPSGMMGGMGGNMGMGGMGGMGGNNMEGGGFNPMGMGGFNMGGMGGGPGGFPTPHFNPAFFPGGPQGGGQGQWADNNPHPAKRSRPNE</sequence>
<dbReference type="STRING" id="1076935.U4L878"/>
<reference evidence="5 6" key="1">
    <citation type="journal article" date="2013" name="PLoS Genet.">
        <title>The genome and development-dependent transcriptomes of Pyronema confluens: a window into fungal evolution.</title>
        <authorList>
            <person name="Traeger S."/>
            <person name="Altegoer F."/>
            <person name="Freitag M."/>
            <person name="Gabaldon T."/>
            <person name="Kempken F."/>
            <person name="Kumar A."/>
            <person name="Marcet-Houben M."/>
            <person name="Poggeler S."/>
            <person name="Stajich J.E."/>
            <person name="Nowrousian M."/>
        </authorList>
    </citation>
    <scope>NUCLEOTIDE SEQUENCE [LARGE SCALE GENOMIC DNA]</scope>
    <source>
        <strain evidence="6">CBS 100304</strain>
        <tissue evidence="5">Vegetative mycelium</tissue>
    </source>
</reference>
<dbReference type="OrthoDB" id="10065185at2759"/>
<gene>
    <name evidence="5" type="ORF">PCON_13182</name>
</gene>
<dbReference type="PANTHER" id="PTHR23204">
    <property type="entry name" value="CLEAVAGE AND POLYADENYLATION SPECIFIC FACTOR"/>
    <property type="match status" value="1"/>
</dbReference>
<feature type="compositionally biased region" description="Gly residues" evidence="3">
    <location>
        <begin position="259"/>
        <end position="268"/>
    </location>
</feature>
<feature type="compositionally biased region" description="Basic and acidic residues" evidence="3">
    <location>
        <begin position="40"/>
        <end position="51"/>
    </location>
</feature>
<dbReference type="GO" id="GO:0003723">
    <property type="term" value="F:RNA binding"/>
    <property type="evidence" value="ECO:0007669"/>
    <property type="project" value="UniProtKB-UniRule"/>
</dbReference>
<feature type="region of interest" description="Disordered" evidence="3">
    <location>
        <begin position="1"/>
        <end position="88"/>
    </location>
</feature>